<sequence>MPQHLPNASSKYGAAMGRRDTITEPDYPVKFHLRKLRFVDQCYDQGGAYWGMGNPIYHAWGDGAEHEQEVFVRAASRIEARCQIRAAFPNAKFYR</sequence>
<dbReference type="AlphaFoldDB" id="X0RZY6"/>
<evidence type="ECO:0000313" key="1">
    <source>
        <dbReference type="EMBL" id="GAF74379.1"/>
    </source>
</evidence>
<name>X0RZY6_9ZZZZ</name>
<proteinExistence type="predicted"/>
<comment type="caution">
    <text evidence="1">The sequence shown here is derived from an EMBL/GenBank/DDBJ whole genome shotgun (WGS) entry which is preliminary data.</text>
</comment>
<organism evidence="1">
    <name type="scientific">marine sediment metagenome</name>
    <dbReference type="NCBI Taxonomy" id="412755"/>
    <lineage>
        <taxon>unclassified sequences</taxon>
        <taxon>metagenomes</taxon>
        <taxon>ecological metagenomes</taxon>
    </lineage>
</organism>
<gene>
    <name evidence="1" type="ORF">S01H1_17719</name>
</gene>
<reference evidence="1" key="1">
    <citation type="journal article" date="2014" name="Front. Microbiol.">
        <title>High frequency of phylogenetically diverse reductive dehalogenase-homologous genes in deep subseafloor sedimentary metagenomes.</title>
        <authorList>
            <person name="Kawai M."/>
            <person name="Futagami T."/>
            <person name="Toyoda A."/>
            <person name="Takaki Y."/>
            <person name="Nishi S."/>
            <person name="Hori S."/>
            <person name="Arai W."/>
            <person name="Tsubouchi T."/>
            <person name="Morono Y."/>
            <person name="Uchiyama I."/>
            <person name="Ito T."/>
            <person name="Fujiyama A."/>
            <person name="Inagaki F."/>
            <person name="Takami H."/>
        </authorList>
    </citation>
    <scope>NUCLEOTIDE SEQUENCE</scope>
    <source>
        <strain evidence="1">Expedition CK06-06</strain>
    </source>
</reference>
<accession>X0RZY6</accession>
<dbReference type="EMBL" id="BARS01009419">
    <property type="protein sequence ID" value="GAF74379.1"/>
    <property type="molecule type" value="Genomic_DNA"/>
</dbReference>
<protein>
    <submittedName>
        <fullName evidence="1">Uncharacterized protein</fullName>
    </submittedName>
</protein>